<accession>A0AAV0Y859</accession>
<reference evidence="1 2" key="1">
    <citation type="submission" date="2023-01" db="EMBL/GenBank/DDBJ databases">
        <authorList>
            <person name="Whitehead M."/>
        </authorList>
    </citation>
    <scope>NUCLEOTIDE SEQUENCE [LARGE SCALE GENOMIC DNA]</scope>
</reference>
<comment type="caution">
    <text evidence="1">The sequence shown here is derived from an EMBL/GenBank/DDBJ whole genome shotgun (WGS) entry which is preliminary data.</text>
</comment>
<sequence>MSTTINKSRKRVKLECLECGSSFDDDYRKKHEINRHGGKRTKVKHFVAPENPFDASKRKIKHIPPSVSFIFYSILFYWDLESTTSCKL</sequence>
<dbReference type="Proteomes" id="UP001160148">
    <property type="component" value="Unassembled WGS sequence"/>
</dbReference>
<proteinExistence type="predicted"/>
<protein>
    <recommendedName>
        <fullName evidence="3">C2H2-type domain-containing protein</fullName>
    </recommendedName>
</protein>
<evidence type="ECO:0008006" key="3">
    <source>
        <dbReference type="Google" id="ProtNLM"/>
    </source>
</evidence>
<dbReference type="EMBL" id="CARXXK010001539">
    <property type="protein sequence ID" value="CAI6376663.1"/>
    <property type="molecule type" value="Genomic_DNA"/>
</dbReference>
<gene>
    <name evidence="1" type="ORF">MEUPH1_LOCUS30009</name>
</gene>
<name>A0AAV0Y859_9HEMI</name>
<evidence type="ECO:0000313" key="2">
    <source>
        <dbReference type="Proteomes" id="UP001160148"/>
    </source>
</evidence>
<keyword evidence="2" id="KW-1185">Reference proteome</keyword>
<organism evidence="1 2">
    <name type="scientific">Macrosiphum euphorbiae</name>
    <name type="common">potato aphid</name>
    <dbReference type="NCBI Taxonomy" id="13131"/>
    <lineage>
        <taxon>Eukaryota</taxon>
        <taxon>Metazoa</taxon>
        <taxon>Ecdysozoa</taxon>
        <taxon>Arthropoda</taxon>
        <taxon>Hexapoda</taxon>
        <taxon>Insecta</taxon>
        <taxon>Pterygota</taxon>
        <taxon>Neoptera</taxon>
        <taxon>Paraneoptera</taxon>
        <taxon>Hemiptera</taxon>
        <taxon>Sternorrhyncha</taxon>
        <taxon>Aphidomorpha</taxon>
        <taxon>Aphidoidea</taxon>
        <taxon>Aphididae</taxon>
        <taxon>Macrosiphini</taxon>
        <taxon>Macrosiphum</taxon>
    </lineage>
</organism>
<evidence type="ECO:0000313" key="1">
    <source>
        <dbReference type="EMBL" id="CAI6376663.1"/>
    </source>
</evidence>
<dbReference type="AlphaFoldDB" id="A0AAV0Y859"/>